<dbReference type="GO" id="GO:0008757">
    <property type="term" value="F:S-adenosylmethionine-dependent methyltransferase activity"/>
    <property type="evidence" value="ECO:0007669"/>
    <property type="project" value="InterPro"/>
</dbReference>
<evidence type="ECO:0000313" key="2">
    <source>
        <dbReference type="EMBL" id="TXK12825.1"/>
    </source>
</evidence>
<dbReference type="Proteomes" id="UP000321034">
    <property type="component" value="Unassembled WGS sequence"/>
</dbReference>
<dbReference type="EMBL" id="VRSV01000001">
    <property type="protein sequence ID" value="TXK12825.1"/>
    <property type="molecule type" value="Genomic_DNA"/>
</dbReference>
<dbReference type="CDD" id="cd02440">
    <property type="entry name" value="AdoMet_MTases"/>
    <property type="match status" value="1"/>
</dbReference>
<keyword evidence="3" id="KW-1185">Reference proteome</keyword>
<dbReference type="PANTHER" id="PTHR43591">
    <property type="entry name" value="METHYLTRANSFERASE"/>
    <property type="match status" value="1"/>
</dbReference>
<dbReference type="SUPFAM" id="SSF53335">
    <property type="entry name" value="S-adenosyl-L-methionine-dependent methyltransferases"/>
    <property type="match status" value="1"/>
</dbReference>
<organism evidence="2 3">
    <name type="scientific">Microbacterium hatanonis</name>
    <dbReference type="NCBI Taxonomy" id="404366"/>
    <lineage>
        <taxon>Bacteria</taxon>
        <taxon>Bacillati</taxon>
        <taxon>Actinomycetota</taxon>
        <taxon>Actinomycetes</taxon>
        <taxon>Micrococcales</taxon>
        <taxon>Microbacteriaceae</taxon>
        <taxon>Microbacterium</taxon>
    </lineage>
</organism>
<evidence type="ECO:0000259" key="1">
    <source>
        <dbReference type="Pfam" id="PF08241"/>
    </source>
</evidence>
<dbReference type="InterPro" id="IPR029063">
    <property type="entry name" value="SAM-dependent_MTases_sf"/>
</dbReference>
<dbReference type="AlphaFoldDB" id="A0A5C8I4C6"/>
<proteinExistence type="predicted"/>
<comment type="caution">
    <text evidence="2">The sequence shown here is derived from an EMBL/GenBank/DDBJ whole genome shotgun (WGS) entry which is preliminary data.</text>
</comment>
<protein>
    <submittedName>
        <fullName evidence="2">Class I SAM-dependent methyltransferase</fullName>
    </submittedName>
</protein>
<keyword evidence="2" id="KW-0489">Methyltransferase</keyword>
<dbReference type="GO" id="GO:0032259">
    <property type="term" value="P:methylation"/>
    <property type="evidence" value="ECO:0007669"/>
    <property type="project" value="UniProtKB-KW"/>
</dbReference>
<dbReference type="InterPro" id="IPR013216">
    <property type="entry name" value="Methyltransf_11"/>
</dbReference>
<dbReference type="Gene3D" id="3.40.50.150">
    <property type="entry name" value="Vaccinia Virus protein VP39"/>
    <property type="match status" value="1"/>
</dbReference>
<sequence>MNPRRSRRVHQRAPWNHNIHLHGVVTAAVPHGATSALDVGTGDGLLARELRNAVPDVTAVDVDGEVLARAAMDRPDIAWVPGDIMRLDLGRSFDVVASVATIHHLPDLTAGLSRLRDLTAPGGALVVIGLARPSSLGDHLLGVIGALQHRWYVRRRTLWEHSAPTIWPPPHTYREVRVCAAEVLPGMIWRRHPMWRYSVVWRNAPVQDAASDFISGHTPPGSVASS</sequence>
<evidence type="ECO:0000313" key="3">
    <source>
        <dbReference type="Proteomes" id="UP000321034"/>
    </source>
</evidence>
<dbReference type="PANTHER" id="PTHR43591:SF97">
    <property type="entry name" value="CLASS I SAM-DEPENDENT METHYLTRANSFERASE"/>
    <property type="match status" value="1"/>
</dbReference>
<accession>A0A5C8I4C6</accession>
<reference evidence="2 3" key="1">
    <citation type="submission" date="2019-08" db="EMBL/GenBank/DDBJ databases">
        <authorList>
            <person name="Dong K."/>
        </authorList>
    </citation>
    <scope>NUCLEOTIDE SEQUENCE [LARGE SCALE GENOMIC DNA]</scope>
    <source>
        <strain evidence="2 3">JCM14558</strain>
    </source>
</reference>
<feature type="domain" description="Methyltransferase type 11" evidence="1">
    <location>
        <begin position="37"/>
        <end position="127"/>
    </location>
</feature>
<gene>
    <name evidence="2" type="ORF">FVP77_05060</name>
</gene>
<dbReference type="OrthoDB" id="6064711at2"/>
<name>A0A5C8I4C6_9MICO</name>
<keyword evidence="2" id="KW-0808">Transferase</keyword>
<dbReference type="Pfam" id="PF08241">
    <property type="entry name" value="Methyltransf_11"/>
    <property type="match status" value="1"/>
</dbReference>